<evidence type="ECO:0000313" key="1">
    <source>
        <dbReference type="EMBL" id="BAU94017.1"/>
    </source>
</evidence>
<proteinExistence type="predicted"/>
<organism evidence="1 2">
    <name type="scientific">Methylorubrum populi</name>
    <dbReference type="NCBI Taxonomy" id="223967"/>
    <lineage>
        <taxon>Bacteria</taxon>
        <taxon>Pseudomonadati</taxon>
        <taxon>Pseudomonadota</taxon>
        <taxon>Alphaproteobacteria</taxon>
        <taxon>Hyphomicrobiales</taxon>
        <taxon>Methylobacteriaceae</taxon>
        <taxon>Methylorubrum</taxon>
    </lineage>
</organism>
<keyword evidence="1" id="KW-0614">Plasmid</keyword>
<reference evidence="1 2" key="1">
    <citation type="journal article" date="2016" name="Genome Announc.">
        <title>Complete Genome Sequence of Methylobacterium populi P-1M, Isolated from Pink-Pigmented Household Biofilm.</title>
        <authorList>
            <person name="Morohoshi T."/>
            <person name="Ikeda T."/>
        </authorList>
    </citation>
    <scope>NUCLEOTIDE SEQUENCE [LARGE SCALE GENOMIC DNA]</scope>
    <source>
        <strain evidence="1 2">P-1M</strain>
        <plasmid evidence="2">Plasmid pmppm01 dna</plasmid>
    </source>
</reference>
<gene>
    <name evidence="1" type="ORF">MPPM_5412</name>
</gene>
<dbReference type="Proteomes" id="UP000218288">
    <property type="component" value="Plasmid pMPPM01"/>
</dbReference>
<geneLocation type="plasmid" evidence="2">
    <name>pmppm01 dna</name>
</geneLocation>
<dbReference type="EMBL" id="AP014810">
    <property type="protein sequence ID" value="BAU94017.1"/>
    <property type="molecule type" value="Genomic_DNA"/>
</dbReference>
<protein>
    <submittedName>
        <fullName evidence="1">Uncharacterized protein</fullName>
    </submittedName>
</protein>
<dbReference type="AlphaFoldDB" id="A0A160PK50"/>
<name>A0A160PK50_9HYPH</name>
<evidence type="ECO:0000313" key="2">
    <source>
        <dbReference type="Proteomes" id="UP000218288"/>
    </source>
</evidence>
<sequence>MSSAALLVLDIAVAVAALISAWFWWVASRHRVRRISRNEVLDAADVNRIVTALNRTQILNSRAALATASAATLAALRIGLGALPAP</sequence>
<dbReference type="RefSeq" id="WP_063987528.1">
    <property type="nucleotide sequence ID" value="NZ_AP014810.1"/>
</dbReference>
<dbReference type="OrthoDB" id="7433521at2"/>
<accession>A0A160PK50</accession>